<keyword evidence="4" id="KW-0808">Transferase</keyword>
<dbReference type="PRINTS" id="PR00081">
    <property type="entry name" value="GDHRDH"/>
</dbReference>
<evidence type="ECO:0000256" key="6">
    <source>
        <dbReference type="ARBA" id="ARBA00022777"/>
    </source>
</evidence>
<name>A0AAJ0MGN6_9PEZI</name>
<feature type="compositionally biased region" description="Polar residues" evidence="11">
    <location>
        <begin position="1007"/>
        <end position="1025"/>
    </location>
</feature>
<dbReference type="AlphaFoldDB" id="A0AAJ0MGN6"/>
<dbReference type="SUPFAM" id="SSF51735">
    <property type="entry name" value="NAD(P)-binding Rossmann-fold domains"/>
    <property type="match status" value="1"/>
</dbReference>
<reference evidence="13" key="2">
    <citation type="submission" date="2023-06" db="EMBL/GenBank/DDBJ databases">
        <authorList>
            <consortium name="Lawrence Berkeley National Laboratory"/>
            <person name="Haridas S."/>
            <person name="Hensen N."/>
            <person name="Bonometti L."/>
            <person name="Westerberg I."/>
            <person name="Brannstrom I.O."/>
            <person name="Guillou S."/>
            <person name="Cros-Aarteil S."/>
            <person name="Calhoun S."/>
            <person name="Kuo A."/>
            <person name="Mondo S."/>
            <person name="Pangilinan J."/>
            <person name="Riley R."/>
            <person name="Labutti K."/>
            <person name="Andreopoulos B."/>
            <person name="Lipzen A."/>
            <person name="Chen C."/>
            <person name="Yanf M."/>
            <person name="Daum C."/>
            <person name="Ng V."/>
            <person name="Clum A."/>
            <person name="Steindorff A."/>
            <person name="Ohm R."/>
            <person name="Martin F."/>
            <person name="Silar P."/>
            <person name="Natvig D."/>
            <person name="Lalanne C."/>
            <person name="Gautier V."/>
            <person name="Ament-Velasquez S.L."/>
            <person name="Kruys A."/>
            <person name="Hutchinson M.I."/>
            <person name="Powell A.J."/>
            <person name="Barry K."/>
            <person name="Miller A.N."/>
            <person name="Grigoriev I.V."/>
            <person name="Debuchy R."/>
            <person name="Gladieux P."/>
            <person name="Thoren M.H."/>
            <person name="Johannesson H."/>
        </authorList>
    </citation>
    <scope>NUCLEOTIDE SEQUENCE</scope>
    <source>
        <strain evidence="13">CBS 955.72</strain>
    </source>
</reference>
<comment type="catalytic activity">
    <reaction evidence="8">
        <text>L-threonyl-[protein] + ATP = O-phospho-L-threonyl-[protein] + ADP + H(+)</text>
        <dbReference type="Rhea" id="RHEA:46608"/>
        <dbReference type="Rhea" id="RHEA-COMP:11060"/>
        <dbReference type="Rhea" id="RHEA-COMP:11605"/>
        <dbReference type="ChEBI" id="CHEBI:15378"/>
        <dbReference type="ChEBI" id="CHEBI:30013"/>
        <dbReference type="ChEBI" id="CHEBI:30616"/>
        <dbReference type="ChEBI" id="CHEBI:61977"/>
        <dbReference type="ChEBI" id="CHEBI:456216"/>
        <dbReference type="EC" id="2.7.11.1"/>
    </reaction>
</comment>
<evidence type="ECO:0000259" key="12">
    <source>
        <dbReference type="PROSITE" id="PS50011"/>
    </source>
</evidence>
<evidence type="ECO:0000256" key="3">
    <source>
        <dbReference type="ARBA" id="ARBA00022527"/>
    </source>
</evidence>
<dbReference type="Gene3D" id="3.40.50.720">
    <property type="entry name" value="NAD(P)-binding Rossmann-like Domain"/>
    <property type="match status" value="1"/>
</dbReference>
<sequence>MASKIALVTGANKGIGYEIVKALLESSKPYHVLLGSRSLARGQEAADKLRGECAGSSNTVEALQLDIADDSSISEAFETVKAKCGRIDALINNAGLTKDIDFVNNRTSLRDSFTGAYDVNVAGTHVMTYTFLPLLLKSADPRLLFVSGLGTFVNCAKGDFPLPPDLERGWPKKMAFETVGYRCTKAALNMLMLDYHWKLQKDGVKNLHHLDFNFSATKQKAIEDARKAQAAIVRECADAGKEPPPYLLAELIGKGSFGRVYKATGTRTKPGQLVAVKIISIEEGDTLSPGAADTFNDILKEVNTLKLLSSGGARNINIVVDSLLVGQSVWIITEYCAGGSVASLMRPTGGLPEKWIIPILREVAEAVYWVHRQGIIHRDIKCANVLVTEVGGVQLCDFGVAGIMETKFDKRSTVTGTLQWMAPELFDSTVSYGIEVDIWAFGSMAYEVASGLPPNATTQIDIPQFGSYLKQYCPRLEGDKYSEQLKSLVAFCMVDDPKNRPPIEQIQRHPYIFDTHEEYPTNSLSKLVSAYRLWEHQGGSRRSLFSAGGAQGTADEGDQPQNLNDEWDFDDGGDDGQIILENPEDAQAVYDVYGLDLGVPPQPTVTQNRARRRRPPPNMKQFKAPLEKVFDPNTLTNYGDNSRAYYGREPPPSPLRSDLPLRETSEHSTVRESLIDLDAMLDGSTSRFGDLETIKPVGARPVTNNFGEFDRRKTQDWTFPAMAASMSAGSDTGRFQPADNFPLVIESAPPTRVFHPTEDPSGNNKSHRITLSVPAPPPNNRASSLSLIDLDACVVDEPEITYSFTTESPDTSFSSNSYANEPNLNTMSFDSTSFTTDSNTTSFDSTAFATSNRESNMSLIDLDASFADITRPSTAGSYTLSIDTAPMGQSNRTSNLSLIDLDASVVSSAEVTRPSTAGSYTTSPGSVNESTPFDLEFEARSLTQSSHREPSMYIMTDDPQPSYREPSMYVMAEDTQPSYREPTVYVMSDDPQPSYREPSMYIMAGDTANSSTTDLTQSLESLRSDTTPSPSPPRSPRTREQRLQIPALKPIRTTNLSRAPSISEPSTVNNLILPVRNSSLSAGASSIVPPLPPLPSPPSANVLQGMGSREELKDELQSMIASLNEHLQHTAECLGALAARQTAERARRQGRGQGQGQARSEWSPFQYYPHIFTPETHLRQTLHHNPCNSDLGLY</sequence>
<keyword evidence="7 10" id="KW-0067">ATP-binding</keyword>
<comment type="catalytic activity">
    <reaction evidence="9">
        <text>L-seryl-[protein] + ATP = O-phospho-L-seryl-[protein] + ADP + H(+)</text>
        <dbReference type="Rhea" id="RHEA:17989"/>
        <dbReference type="Rhea" id="RHEA-COMP:9863"/>
        <dbReference type="Rhea" id="RHEA-COMP:11604"/>
        <dbReference type="ChEBI" id="CHEBI:15378"/>
        <dbReference type="ChEBI" id="CHEBI:29999"/>
        <dbReference type="ChEBI" id="CHEBI:30616"/>
        <dbReference type="ChEBI" id="CHEBI:83421"/>
        <dbReference type="ChEBI" id="CHEBI:456216"/>
        <dbReference type="EC" id="2.7.11.1"/>
    </reaction>
</comment>
<keyword evidence="5 10" id="KW-0547">Nucleotide-binding</keyword>
<organism evidence="13 14">
    <name type="scientific">Lasiosphaeria hispida</name>
    <dbReference type="NCBI Taxonomy" id="260671"/>
    <lineage>
        <taxon>Eukaryota</taxon>
        <taxon>Fungi</taxon>
        <taxon>Dikarya</taxon>
        <taxon>Ascomycota</taxon>
        <taxon>Pezizomycotina</taxon>
        <taxon>Sordariomycetes</taxon>
        <taxon>Sordariomycetidae</taxon>
        <taxon>Sordariales</taxon>
        <taxon>Lasiosphaeriaceae</taxon>
        <taxon>Lasiosphaeria</taxon>
    </lineage>
</organism>
<dbReference type="Pfam" id="PF00069">
    <property type="entry name" value="Pkinase"/>
    <property type="match status" value="1"/>
</dbReference>
<feature type="region of interest" description="Disordered" evidence="11">
    <location>
        <begin position="600"/>
        <end position="667"/>
    </location>
</feature>
<comment type="similarity">
    <text evidence="1">Belongs to the protein kinase superfamily. STE Ser/Thr protein kinase family. STE20 subfamily.</text>
</comment>
<protein>
    <recommendedName>
        <fullName evidence="2">non-specific serine/threonine protein kinase</fullName>
        <ecNumber evidence="2">2.7.11.1</ecNumber>
    </recommendedName>
</protein>
<dbReference type="SUPFAM" id="SSF56112">
    <property type="entry name" value="Protein kinase-like (PK-like)"/>
    <property type="match status" value="1"/>
</dbReference>
<dbReference type="PROSITE" id="PS00108">
    <property type="entry name" value="PROTEIN_KINASE_ST"/>
    <property type="match status" value="1"/>
</dbReference>
<evidence type="ECO:0000256" key="4">
    <source>
        <dbReference type="ARBA" id="ARBA00022679"/>
    </source>
</evidence>
<feature type="region of interest" description="Disordered" evidence="11">
    <location>
        <begin position="1006"/>
        <end position="1044"/>
    </location>
</feature>
<feature type="region of interest" description="Disordered" evidence="11">
    <location>
        <begin position="542"/>
        <end position="574"/>
    </location>
</feature>
<dbReference type="InterPro" id="IPR036291">
    <property type="entry name" value="NAD(P)-bd_dom_sf"/>
</dbReference>
<dbReference type="InterPro" id="IPR002347">
    <property type="entry name" value="SDR_fam"/>
</dbReference>
<dbReference type="PANTHER" id="PTHR48012:SF10">
    <property type="entry name" value="FI20177P1"/>
    <property type="match status" value="1"/>
</dbReference>
<evidence type="ECO:0000256" key="11">
    <source>
        <dbReference type="SAM" id="MobiDB-lite"/>
    </source>
</evidence>
<dbReference type="EC" id="2.7.11.1" evidence="2"/>
<dbReference type="SMART" id="SM00220">
    <property type="entry name" value="S_TKc"/>
    <property type="match status" value="1"/>
</dbReference>
<dbReference type="GO" id="GO:0005524">
    <property type="term" value="F:ATP binding"/>
    <property type="evidence" value="ECO:0007669"/>
    <property type="project" value="UniProtKB-UniRule"/>
</dbReference>
<dbReference type="Gene3D" id="1.10.510.10">
    <property type="entry name" value="Transferase(Phosphotransferase) domain 1"/>
    <property type="match status" value="1"/>
</dbReference>
<evidence type="ECO:0000256" key="2">
    <source>
        <dbReference type="ARBA" id="ARBA00012513"/>
    </source>
</evidence>
<dbReference type="InterPro" id="IPR017441">
    <property type="entry name" value="Protein_kinase_ATP_BS"/>
</dbReference>
<dbReference type="InterPro" id="IPR050629">
    <property type="entry name" value="STE20/SPS1-PAK"/>
</dbReference>
<proteinExistence type="inferred from homology"/>
<evidence type="ECO:0000256" key="7">
    <source>
        <dbReference type="ARBA" id="ARBA00022840"/>
    </source>
</evidence>
<dbReference type="InterPro" id="IPR011009">
    <property type="entry name" value="Kinase-like_dom_sf"/>
</dbReference>
<keyword evidence="14" id="KW-1185">Reference proteome</keyword>
<dbReference type="EMBL" id="JAUIQD010000003">
    <property type="protein sequence ID" value="KAK3357897.1"/>
    <property type="molecule type" value="Genomic_DNA"/>
</dbReference>
<dbReference type="GO" id="GO:0005737">
    <property type="term" value="C:cytoplasm"/>
    <property type="evidence" value="ECO:0007669"/>
    <property type="project" value="TreeGrafter"/>
</dbReference>
<keyword evidence="3" id="KW-0723">Serine/threonine-protein kinase</keyword>
<dbReference type="InterPro" id="IPR008271">
    <property type="entry name" value="Ser/Thr_kinase_AS"/>
</dbReference>
<accession>A0AAJ0MGN6</accession>
<evidence type="ECO:0000256" key="1">
    <source>
        <dbReference type="ARBA" id="ARBA00008874"/>
    </source>
</evidence>
<feature type="region of interest" description="Disordered" evidence="11">
    <location>
        <begin position="757"/>
        <end position="778"/>
    </location>
</feature>
<dbReference type="PROSITE" id="PS50011">
    <property type="entry name" value="PROTEIN_KINASE_DOM"/>
    <property type="match status" value="1"/>
</dbReference>
<keyword evidence="6" id="KW-0418">Kinase</keyword>
<evidence type="ECO:0000256" key="10">
    <source>
        <dbReference type="PROSITE-ProRule" id="PRU10141"/>
    </source>
</evidence>
<dbReference type="PROSITE" id="PS00107">
    <property type="entry name" value="PROTEIN_KINASE_ATP"/>
    <property type="match status" value="1"/>
</dbReference>
<evidence type="ECO:0000313" key="14">
    <source>
        <dbReference type="Proteomes" id="UP001275084"/>
    </source>
</evidence>
<dbReference type="Pfam" id="PF00106">
    <property type="entry name" value="adh_short"/>
    <property type="match status" value="1"/>
</dbReference>
<evidence type="ECO:0000313" key="13">
    <source>
        <dbReference type="EMBL" id="KAK3357897.1"/>
    </source>
</evidence>
<feature type="domain" description="Protein kinase" evidence="12">
    <location>
        <begin position="246"/>
        <end position="512"/>
    </location>
</feature>
<evidence type="ECO:0000256" key="5">
    <source>
        <dbReference type="ARBA" id="ARBA00022741"/>
    </source>
</evidence>
<gene>
    <name evidence="13" type="ORF">B0T25DRAFT_630836</name>
</gene>
<reference evidence="13" key="1">
    <citation type="journal article" date="2023" name="Mol. Phylogenet. Evol.">
        <title>Genome-scale phylogeny and comparative genomics of the fungal order Sordariales.</title>
        <authorList>
            <person name="Hensen N."/>
            <person name="Bonometti L."/>
            <person name="Westerberg I."/>
            <person name="Brannstrom I.O."/>
            <person name="Guillou S."/>
            <person name="Cros-Aarteil S."/>
            <person name="Calhoun S."/>
            <person name="Haridas S."/>
            <person name="Kuo A."/>
            <person name="Mondo S."/>
            <person name="Pangilinan J."/>
            <person name="Riley R."/>
            <person name="LaButti K."/>
            <person name="Andreopoulos B."/>
            <person name="Lipzen A."/>
            <person name="Chen C."/>
            <person name="Yan M."/>
            <person name="Daum C."/>
            <person name="Ng V."/>
            <person name="Clum A."/>
            <person name="Steindorff A."/>
            <person name="Ohm R.A."/>
            <person name="Martin F."/>
            <person name="Silar P."/>
            <person name="Natvig D.O."/>
            <person name="Lalanne C."/>
            <person name="Gautier V."/>
            <person name="Ament-Velasquez S.L."/>
            <person name="Kruys A."/>
            <person name="Hutchinson M.I."/>
            <person name="Powell A.J."/>
            <person name="Barry K."/>
            <person name="Miller A.N."/>
            <person name="Grigoriev I.V."/>
            <person name="Debuchy R."/>
            <person name="Gladieux P."/>
            <person name="Hiltunen Thoren M."/>
            <person name="Johannesson H."/>
        </authorList>
    </citation>
    <scope>NUCLEOTIDE SEQUENCE</scope>
    <source>
        <strain evidence="13">CBS 955.72</strain>
    </source>
</reference>
<dbReference type="PANTHER" id="PTHR48012">
    <property type="entry name" value="STERILE20-LIKE KINASE, ISOFORM B-RELATED"/>
    <property type="match status" value="1"/>
</dbReference>
<evidence type="ECO:0000256" key="8">
    <source>
        <dbReference type="ARBA" id="ARBA00047899"/>
    </source>
</evidence>
<feature type="binding site" evidence="10">
    <location>
        <position position="277"/>
    </location>
    <ligand>
        <name>ATP</name>
        <dbReference type="ChEBI" id="CHEBI:30616"/>
    </ligand>
</feature>
<dbReference type="Proteomes" id="UP001275084">
    <property type="component" value="Unassembled WGS sequence"/>
</dbReference>
<comment type="caution">
    <text evidence="13">The sequence shown here is derived from an EMBL/GenBank/DDBJ whole genome shotgun (WGS) entry which is preliminary data.</text>
</comment>
<dbReference type="InterPro" id="IPR000719">
    <property type="entry name" value="Prot_kinase_dom"/>
</dbReference>
<evidence type="ECO:0000256" key="9">
    <source>
        <dbReference type="ARBA" id="ARBA00048679"/>
    </source>
</evidence>
<dbReference type="GO" id="GO:0004674">
    <property type="term" value="F:protein serine/threonine kinase activity"/>
    <property type="evidence" value="ECO:0007669"/>
    <property type="project" value="UniProtKB-KW"/>
</dbReference>
<feature type="compositionally biased region" description="Acidic residues" evidence="11">
    <location>
        <begin position="565"/>
        <end position="574"/>
    </location>
</feature>